<evidence type="ECO:0000313" key="2">
    <source>
        <dbReference type="Proteomes" id="UP000324222"/>
    </source>
</evidence>
<dbReference type="EMBL" id="VSRR010000165">
    <property type="protein sequence ID" value="MPC11490.1"/>
    <property type="molecule type" value="Genomic_DNA"/>
</dbReference>
<comment type="caution">
    <text evidence="1">The sequence shown here is derived from an EMBL/GenBank/DDBJ whole genome shotgun (WGS) entry which is preliminary data.</text>
</comment>
<gene>
    <name evidence="1" type="ORF">E2C01_004158</name>
</gene>
<accession>A0A5B7CPS1</accession>
<dbReference type="AlphaFoldDB" id="A0A5B7CPS1"/>
<dbReference type="Proteomes" id="UP000324222">
    <property type="component" value="Unassembled WGS sequence"/>
</dbReference>
<name>A0A5B7CPS1_PORTR</name>
<keyword evidence="2" id="KW-1185">Reference proteome</keyword>
<sequence length="173" mass="18772">MNAPFFPPCVVCTRHSSHFPAPPPRSRLVYGPVQVESCLTQLPGPDALYAPRSVGLLAALIYGGFSASSATQGSIPFVIGIISWSLLVYLAPCRAYPPMNYEALGHVDPPVNLNTSCPPTVWLMEQSHIAVTLSRSCSINKCPRRAPVARIFRNQPQRCASRAQQDPLLSMVA</sequence>
<proteinExistence type="predicted"/>
<evidence type="ECO:0000313" key="1">
    <source>
        <dbReference type="EMBL" id="MPC11490.1"/>
    </source>
</evidence>
<reference evidence="1 2" key="1">
    <citation type="submission" date="2019-05" db="EMBL/GenBank/DDBJ databases">
        <title>Another draft genome of Portunus trituberculatus and its Hox gene families provides insights of decapod evolution.</title>
        <authorList>
            <person name="Jeong J.-H."/>
            <person name="Song I."/>
            <person name="Kim S."/>
            <person name="Choi T."/>
            <person name="Kim D."/>
            <person name="Ryu S."/>
            <person name="Kim W."/>
        </authorList>
    </citation>
    <scope>NUCLEOTIDE SEQUENCE [LARGE SCALE GENOMIC DNA]</scope>
    <source>
        <tissue evidence="1">Muscle</tissue>
    </source>
</reference>
<protein>
    <submittedName>
        <fullName evidence="1">Uncharacterized protein</fullName>
    </submittedName>
</protein>
<organism evidence="1 2">
    <name type="scientific">Portunus trituberculatus</name>
    <name type="common">Swimming crab</name>
    <name type="synonym">Neptunus trituberculatus</name>
    <dbReference type="NCBI Taxonomy" id="210409"/>
    <lineage>
        <taxon>Eukaryota</taxon>
        <taxon>Metazoa</taxon>
        <taxon>Ecdysozoa</taxon>
        <taxon>Arthropoda</taxon>
        <taxon>Crustacea</taxon>
        <taxon>Multicrustacea</taxon>
        <taxon>Malacostraca</taxon>
        <taxon>Eumalacostraca</taxon>
        <taxon>Eucarida</taxon>
        <taxon>Decapoda</taxon>
        <taxon>Pleocyemata</taxon>
        <taxon>Brachyura</taxon>
        <taxon>Eubrachyura</taxon>
        <taxon>Portunoidea</taxon>
        <taxon>Portunidae</taxon>
        <taxon>Portuninae</taxon>
        <taxon>Portunus</taxon>
    </lineage>
</organism>